<dbReference type="EMBL" id="MFYX01000120">
    <property type="protein sequence ID" value="OGK01719.1"/>
    <property type="molecule type" value="Genomic_DNA"/>
</dbReference>
<reference evidence="15 16" key="1">
    <citation type="journal article" date="2016" name="Nat. Commun.">
        <title>Thousands of microbial genomes shed light on interconnected biogeochemical processes in an aquifer system.</title>
        <authorList>
            <person name="Anantharaman K."/>
            <person name="Brown C.T."/>
            <person name="Hug L.A."/>
            <person name="Sharon I."/>
            <person name="Castelle C.J."/>
            <person name="Probst A.J."/>
            <person name="Thomas B.C."/>
            <person name="Singh A."/>
            <person name="Wilkins M.J."/>
            <person name="Karaoz U."/>
            <person name="Brodie E.L."/>
            <person name="Williams K.H."/>
            <person name="Hubbard S.S."/>
            <person name="Banfield J.F."/>
        </authorList>
    </citation>
    <scope>NUCLEOTIDE SEQUENCE [LARGE SCALE GENOMIC DNA]</scope>
</reference>
<dbReference type="FunFam" id="1.20.58.100:FF:000002">
    <property type="entry name" value="L-aspartate oxidase"/>
    <property type="match status" value="1"/>
</dbReference>
<feature type="domain" description="FAD-dependent oxidoreductase 2 FAD-binding" evidence="13">
    <location>
        <begin position="2"/>
        <end position="331"/>
    </location>
</feature>
<dbReference type="FunFam" id="3.90.700.10:FF:000002">
    <property type="entry name" value="L-aspartate oxidase"/>
    <property type="match status" value="1"/>
</dbReference>
<dbReference type="EC" id="1.4.3.16" evidence="4 10"/>
<evidence type="ECO:0000256" key="1">
    <source>
        <dbReference type="ARBA" id="ARBA00001974"/>
    </source>
</evidence>
<feature type="non-terminal residue" evidence="15">
    <location>
        <position position="1"/>
    </location>
</feature>
<evidence type="ECO:0000259" key="13">
    <source>
        <dbReference type="Pfam" id="PF00890"/>
    </source>
</evidence>
<dbReference type="AlphaFoldDB" id="A0A1F7F4Z2"/>
<comment type="subcellular location">
    <subcellularLocation>
        <location evidence="12">Cytoplasm</location>
    </subcellularLocation>
</comment>
<dbReference type="Gene3D" id="1.20.58.100">
    <property type="entry name" value="Fumarate reductase/succinate dehydrogenase flavoprotein-like, C-terminal domain"/>
    <property type="match status" value="1"/>
</dbReference>
<dbReference type="SUPFAM" id="SSF51905">
    <property type="entry name" value="FAD/NAD(P)-binding domain"/>
    <property type="match status" value="1"/>
</dbReference>
<organism evidence="15 16">
    <name type="scientific">Candidatus Raymondbacteria bacterium RIFOXYD12_FULL_49_13</name>
    <dbReference type="NCBI Taxonomy" id="1817890"/>
    <lineage>
        <taxon>Bacteria</taxon>
        <taxon>Raymondiibacteriota</taxon>
    </lineage>
</organism>
<dbReference type="UniPathway" id="UPA00253">
    <property type="reaction ID" value="UER00326"/>
</dbReference>
<evidence type="ECO:0000256" key="9">
    <source>
        <dbReference type="ARBA" id="ARBA00048305"/>
    </source>
</evidence>
<evidence type="ECO:0000256" key="6">
    <source>
        <dbReference type="ARBA" id="ARBA00022642"/>
    </source>
</evidence>
<evidence type="ECO:0000256" key="3">
    <source>
        <dbReference type="ARBA" id="ARBA00008562"/>
    </source>
</evidence>
<feature type="domain" description="Fumarate reductase/succinate dehydrogenase flavoprotein-like C-terminal" evidence="14">
    <location>
        <begin position="382"/>
        <end position="473"/>
    </location>
</feature>
<dbReference type="GO" id="GO:0009435">
    <property type="term" value="P:NAD+ biosynthetic process"/>
    <property type="evidence" value="ECO:0007669"/>
    <property type="project" value="UniProtKB-UniPathway"/>
</dbReference>
<dbReference type="InterPro" id="IPR015939">
    <property type="entry name" value="Fum_Rdtase/Succ_DH_flav-like_C"/>
</dbReference>
<evidence type="ECO:0000256" key="8">
    <source>
        <dbReference type="ARBA" id="ARBA00023002"/>
    </source>
</evidence>
<dbReference type="Gene3D" id="3.90.700.10">
    <property type="entry name" value="Succinate dehydrogenase/fumarate reductase flavoprotein, catalytic domain"/>
    <property type="match status" value="1"/>
</dbReference>
<keyword evidence="6 12" id="KW-0662">Pyridine nucleotide biosynthesis</keyword>
<evidence type="ECO:0000256" key="2">
    <source>
        <dbReference type="ARBA" id="ARBA00004950"/>
    </source>
</evidence>
<name>A0A1F7F4Z2_UNCRA</name>
<dbReference type="PANTHER" id="PTHR42716">
    <property type="entry name" value="L-ASPARTATE OXIDASE"/>
    <property type="match status" value="1"/>
</dbReference>
<gene>
    <name evidence="15" type="ORF">A2519_22870</name>
</gene>
<comment type="caution">
    <text evidence="15">The sequence shown here is derived from an EMBL/GenBank/DDBJ whole genome shotgun (WGS) entry which is preliminary data.</text>
</comment>
<evidence type="ECO:0000256" key="7">
    <source>
        <dbReference type="ARBA" id="ARBA00022827"/>
    </source>
</evidence>
<feature type="active site" description="Proton acceptor" evidence="11">
    <location>
        <position position="229"/>
    </location>
</feature>
<dbReference type="InterPro" id="IPR037099">
    <property type="entry name" value="Fum_R/Succ_DH_flav-like_C_sf"/>
</dbReference>
<dbReference type="PIRSF" id="PIRSF000171">
    <property type="entry name" value="SDHA_APRA_LASPO"/>
    <property type="match status" value="1"/>
</dbReference>
<dbReference type="Gene3D" id="3.50.50.60">
    <property type="entry name" value="FAD/NAD(P)-binding domain"/>
    <property type="match status" value="1"/>
</dbReference>
<comment type="catalytic activity">
    <reaction evidence="9">
        <text>L-aspartate + O2 = iminosuccinate + H2O2</text>
        <dbReference type="Rhea" id="RHEA:25876"/>
        <dbReference type="ChEBI" id="CHEBI:15379"/>
        <dbReference type="ChEBI" id="CHEBI:16240"/>
        <dbReference type="ChEBI" id="CHEBI:29991"/>
        <dbReference type="ChEBI" id="CHEBI:77875"/>
        <dbReference type="EC" id="1.4.3.16"/>
    </reaction>
    <physiologicalReaction direction="left-to-right" evidence="9">
        <dbReference type="Rhea" id="RHEA:25877"/>
    </physiologicalReaction>
</comment>
<proteinExistence type="inferred from homology"/>
<comment type="pathway">
    <text evidence="2 12">Cofactor biosynthesis; NAD(+) biosynthesis; iminoaspartate from L-aspartate (oxidase route): step 1/1.</text>
</comment>
<comment type="function">
    <text evidence="12">Catalyzes the oxidation of L-aspartate to iminoaspartate.</text>
</comment>
<dbReference type="GO" id="GO:0008734">
    <property type="term" value="F:L-aspartate oxidase activity"/>
    <property type="evidence" value="ECO:0007669"/>
    <property type="project" value="UniProtKB-UniRule"/>
</dbReference>
<dbReference type="NCBIfam" id="TIGR00551">
    <property type="entry name" value="nadB"/>
    <property type="match status" value="1"/>
</dbReference>
<dbReference type="Pfam" id="PF00890">
    <property type="entry name" value="FAD_binding_2"/>
    <property type="match status" value="1"/>
</dbReference>
<dbReference type="PANTHER" id="PTHR42716:SF2">
    <property type="entry name" value="L-ASPARTATE OXIDASE, CHLOROPLASTIC"/>
    <property type="match status" value="1"/>
</dbReference>
<dbReference type="InterPro" id="IPR003953">
    <property type="entry name" value="FAD-dep_OxRdtase_2_FAD-bd"/>
</dbReference>
<dbReference type="InterPro" id="IPR027477">
    <property type="entry name" value="Succ_DH/fumarate_Rdtase_cat_sf"/>
</dbReference>
<evidence type="ECO:0000256" key="4">
    <source>
        <dbReference type="ARBA" id="ARBA00012173"/>
    </source>
</evidence>
<dbReference type="InterPro" id="IPR005288">
    <property type="entry name" value="NadB"/>
</dbReference>
<comment type="cofactor">
    <cofactor evidence="1 12">
        <name>FAD</name>
        <dbReference type="ChEBI" id="CHEBI:57692"/>
    </cofactor>
</comment>
<dbReference type="Pfam" id="PF02910">
    <property type="entry name" value="Succ_DH_flav_C"/>
    <property type="match status" value="1"/>
</dbReference>
<dbReference type="Proteomes" id="UP000179243">
    <property type="component" value="Unassembled WGS sequence"/>
</dbReference>
<evidence type="ECO:0000256" key="12">
    <source>
        <dbReference type="RuleBase" id="RU362049"/>
    </source>
</evidence>
<keyword evidence="5 12" id="KW-0285">Flavoprotein</keyword>
<evidence type="ECO:0000313" key="16">
    <source>
        <dbReference type="Proteomes" id="UP000179243"/>
    </source>
</evidence>
<accession>A0A1F7F4Z2</accession>
<evidence type="ECO:0000256" key="5">
    <source>
        <dbReference type="ARBA" id="ARBA00022630"/>
    </source>
</evidence>
<evidence type="ECO:0000256" key="11">
    <source>
        <dbReference type="PIRSR" id="PIRSR000171-1"/>
    </source>
</evidence>
<dbReference type="InterPro" id="IPR036188">
    <property type="entry name" value="FAD/NAD-bd_sf"/>
</dbReference>
<evidence type="ECO:0000313" key="15">
    <source>
        <dbReference type="EMBL" id="OGK01719.1"/>
    </source>
</evidence>
<keyword evidence="7 12" id="KW-0274">FAD</keyword>
<keyword evidence="8 12" id="KW-0560">Oxidoreductase</keyword>
<comment type="similarity">
    <text evidence="3 12">Belongs to the FAD-dependent oxidoreductase 2 family. NadB subfamily.</text>
</comment>
<evidence type="ECO:0000259" key="14">
    <source>
        <dbReference type="Pfam" id="PF02910"/>
    </source>
</evidence>
<sequence>FDQHIADTLLAGAGLCNSRMVEILVKNGPAAIMDLVSWGAAFTGFKNEGGVPRFDLGREGGHLRHRIVHAQDLTGREIERALLAAASGEKNISLFSGISCVDLITEHTIEHRTKGDTCYGVYAYNSVSRQVERFCAKVTMLATGGAGQVYKHTTNPDIATGDGLAIAFRAGARIANLEFMQFHPTTLYHPRAKSFLITEALRGHGAVLIDGQGEEFMKKRHELGSLAPRDIVARAIDLELKEKGIPCVYLDATRLDKEVLKQKFPYIYATCLEYGITMTRDPIPVVPAAHYMCGGVVVDEWARTTIKRLYACGEVSHTGVHGANRLASNSLLEAVVFADRAAQSAVQEIASVPENFPAIPEWDDSGTYDPKLKIELVHDTMEVRNIMWDYVGIVRCGLLLSRALRRLDTICGEIEEYYKRTKVNEDLLEVRNLAQAAKMIVRSALMRRESRGLHYNIDFPERDDAHCLKDTIISSFE</sequence>
<evidence type="ECO:0000256" key="10">
    <source>
        <dbReference type="NCBIfam" id="TIGR00551"/>
    </source>
</evidence>
<protein>
    <recommendedName>
        <fullName evidence="4 10">L-aspartate oxidase</fullName>
        <ecNumber evidence="4 10">1.4.3.16</ecNumber>
    </recommendedName>
</protein>
<dbReference type="GO" id="GO:0005737">
    <property type="term" value="C:cytoplasm"/>
    <property type="evidence" value="ECO:0007669"/>
    <property type="project" value="UniProtKB-SubCell"/>
</dbReference>
<dbReference type="SUPFAM" id="SSF46977">
    <property type="entry name" value="Succinate dehydrogenase/fumarate reductase flavoprotein C-terminal domain"/>
    <property type="match status" value="1"/>
</dbReference>
<dbReference type="SUPFAM" id="SSF56425">
    <property type="entry name" value="Succinate dehydrogenase/fumarate reductase flavoprotein, catalytic domain"/>
    <property type="match status" value="1"/>
</dbReference>